<dbReference type="AlphaFoldDB" id="A0A931NJX9"/>
<dbReference type="PANTHER" id="PTHR35901:SF1">
    <property type="entry name" value="EXONUCLEASE VAPC9"/>
    <property type="match status" value="1"/>
</dbReference>
<dbReference type="CDD" id="cd09874">
    <property type="entry name" value="PIN_MT3492-like"/>
    <property type="match status" value="1"/>
</dbReference>
<dbReference type="InterPro" id="IPR029060">
    <property type="entry name" value="PIN-like_dom_sf"/>
</dbReference>
<dbReference type="SUPFAM" id="SSF88723">
    <property type="entry name" value="PIN domain-like"/>
    <property type="match status" value="1"/>
</dbReference>
<evidence type="ECO:0000259" key="1">
    <source>
        <dbReference type="Pfam" id="PF01850"/>
    </source>
</evidence>
<reference evidence="2" key="1">
    <citation type="submission" date="2020-12" db="EMBL/GenBank/DDBJ databases">
        <title>The genome sequence of Inhella sp. 1Y17.</title>
        <authorList>
            <person name="Liu Y."/>
        </authorList>
    </citation>
    <scope>NUCLEOTIDE SEQUENCE</scope>
    <source>
        <strain evidence="2">1Y17</strain>
    </source>
</reference>
<dbReference type="PANTHER" id="PTHR35901">
    <property type="entry name" value="RIBONUCLEASE VAPC3"/>
    <property type="match status" value="1"/>
</dbReference>
<accession>A0A931NJX9</accession>
<protein>
    <submittedName>
        <fullName evidence="2">Type II toxin-antitoxin system VapC family toxin</fullName>
    </submittedName>
</protein>
<organism evidence="2 3">
    <name type="scientific">Inhella proteolytica</name>
    <dbReference type="NCBI Taxonomy" id="2795029"/>
    <lineage>
        <taxon>Bacteria</taxon>
        <taxon>Pseudomonadati</taxon>
        <taxon>Pseudomonadota</taxon>
        <taxon>Betaproteobacteria</taxon>
        <taxon>Burkholderiales</taxon>
        <taxon>Sphaerotilaceae</taxon>
        <taxon>Inhella</taxon>
    </lineage>
</organism>
<feature type="domain" description="PIN" evidence="1">
    <location>
        <begin position="6"/>
        <end position="127"/>
    </location>
</feature>
<dbReference type="InterPro" id="IPR051619">
    <property type="entry name" value="TypeII_TA_RNase_PINc/VapC"/>
</dbReference>
<dbReference type="Gene3D" id="3.40.50.1010">
    <property type="entry name" value="5'-nuclease"/>
    <property type="match status" value="1"/>
</dbReference>
<dbReference type="EMBL" id="JAEDAK010000022">
    <property type="protein sequence ID" value="MBH9579439.1"/>
    <property type="molecule type" value="Genomic_DNA"/>
</dbReference>
<evidence type="ECO:0000313" key="3">
    <source>
        <dbReference type="Proteomes" id="UP000613266"/>
    </source>
</evidence>
<proteinExistence type="predicted"/>
<keyword evidence="3" id="KW-1185">Reference proteome</keyword>
<dbReference type="InterPro" id="IPR002716">
    <property type="entry name" value="PIN_dom"/>
</dbReference>
<dbReference type="Proteomes" id="UP000613266">
    <property type="component" value="Unassembled WGS sequence"/>
</dbReference>
<gene>
    <name evidence="2" type="ORF">I7X39_21280</name>
</gene>
<dbReference type="RefSeq" id="WP_198113348.1">
    <property type="nucleotide sequence ID" value="NZ_JAEDAK010000022.1"/>
</dbReference>
<name>A0A931NJX9_9BURK</name>
<evidence type="ECO:0000313" key="2">
    <source>
        <dbReference type="EMBL" id="MBH9579439.1"/>
    </source>
</evidence>
<dbReference type="Pfam" id="PF01850">
    <property type="entry name" value="PIN"/>
    <property type="match status" value="1"/>
</dbReference>
<sequence length="139" mass="15324">MKLAFDPSALVKRYLDERGRDAVQQLLAQATQVAVAAHCKAEIVSAFARNQHDGVMAPNEVQRLVGLVHIDFEDFERVELDRRVETLTLALLLRHRLRAMDALHVAAAQQAAADLFITADRRQAEAAAASGLKTQLIEA</sequence>
<comment type="caution">
    <text evidence="2">The sequence shown here is derived from an EMBL/GenBank/DDBJ whole genome shotgun (WGS) entry which is preliminary data.</text>
</comment>